<dbReference type="SUPFAM" id="SSF47413">
    <property type="entry name" value="lambda repressor-like DNA-binding domains"/>
    <property type="match status" value="1"/>
</dbReference>
<reference evidence="3 5" key="2">
    <citation type="submission" date="2018-12" db="EMBL/GenBank/DDBJ databases">
        <title>Streptomyces griseoviridis F1-27 complete genome.</title>
        <authorList>
            <person name="Mariita R.M."/>
            <person name="Sello J.K."/>
        </authorList>
    </citation>
    <scope>NUCLEOTIDE SEQUENCE [LARGE SCALE GENOMIC DNA]</scope>
    <source>
        <strain evidence="3 5">F1-27</strain>
    </source>
</reference>
<dbReference type="EMBL" id="CP029078">
    <property type="protein sequence ID" value="QCN88946.1"/>
    <property type="molecule type" value="Genomic_DNA"/>
</dbReference>
<dbReference type="Gene3D" id="1.10.260.40">
    <property type="entry name" value="lambda repressor-like DNA-binding domains"/>
    <property type="match status" value="1"/>
</dbReference>
<evidence type="ECO:0000313" key="4">
    <source>
        <dbReference type="EMBL" id="QCN88946.1"/>
    </source>
</evidence>
<dbReference type="InterPro" id="IPR001387">
    <property type="entry name" value="Cro/C1-type_HTH"/>
</dbReference>
<evidence type="ECO:0000313" key="6">
    <source>
        <dbReference type="Proteomes" id="UP000501753"/>
    </source>
</evidence>
<dbReference type="RefSeq" id="WP_127177102.1">
    <property type="nucleotide sequence ID" value="NZ_CP029078.1"/>
</dbReference>
<dbReference type="InterPro" id="IPR021224">
    <property type="entry name" value="DUF2690"/>
</dbReference>
<dbReference type="Proteomes" id="UP000271291">
    <property type="component" value="Chromosome"/>
</dbReference>
<dbReference type="SMART" id="SM00530">
    <property type="entry name" value="HTH_XRE"/>
    <property type="match status" value="1"/>
</dbReference>
<proteinExistence type="predicted"/>
<evidence type="ECO:0000313" key="3">
    <source>
        <dbReference type="EMBL" id="AZS84195.1"/>
    </source>
</evidence>
<protein>
    <submittedName>
        <fullName evidence="3">XRE family transcriptional regulator</fullName>
    </submittedName>
</protein>
<dbReference type="InterPro" id="IPR010982">
    <property type="entry name" value="Lambda_DNA-bd_dom_sf"/>
</dbReference>
<dbReference type="GO" id="GO:0003677">
    <property type="term" value="F:DNA binding"/>
    <property type="evidence" value="ECO:0007669"/>
    <property type="project" value="InterPro"/>
</dbReference>
<evidence type="ECO:0000313" key="5">
    <source>
        <dbReference type="Proteomes" id="UP000271291"/>
    </source>
</evidence>
<sequence length="327" mass="34763">MKRSPNGSRPGNWRELPPELPPDCARLVTCLRRIKDREGLTLERLAETTAVSRSSWERYLNGRQFPPRHAVEALCQAVPDERDRQRALSQWELADAAWSRRTQVAPSDRPESAQASAPRSDSGPDGRPDRPASPGTDRAGRSTSGAGTGVRRRQRQDGLLRGPLLAASAVLDAHPVASAAGVALLCAAMLVPAAVVHASRGAAGPAASAPPPVCLLRSCEGRSPQTTACEDPVTVARHTAADGTRLEIRLSPGCRAAWIRAWPTHTGFGLVISGPDAEPQSAVRTIRSAQPEAVATTMISAGSPGRLRACYRPVADRPARECFGTTP</sequence>
<feature type="domain" description="HTH cro/C1-type" evidence="2">
    <location>
        <begin position="30"/>
        <end position="82"/>
    </location>
</feature>
<dbReference type="AlphaFoldDB" id="A0A3S9Z8X5"/>
<name>A0A3S9Z8X5_STRGD</name>
<dbReference type="Proteomes" id="UP000501753">
    <property type="component" value="Chromosome"/>
</dbReference>
<keyword evidence="6" id="KW-1185">Reference proteome</keyword>
<dbReference type="OrthoDB" id="3386996at2"/>
<dbReference type="EMBL" id="CP034687">
    <property type="protein sequence ID" value="AZS84195.1"/>
    <property type="molecule type" value="Genomic_DNA"/>
</dbReference>
<gene>
    <name evidence="4" type="ORF">DDJ31_31565</name>
    <name evidence="3" type="ORF">ELQ87_07785</name>
</gene>
<dbReference type="CDD" id="cd00093">
    <property type="entry name" value="HTH_XRE"/>
    <property type="match status" value="1"/>
</dbReference>
<evidence type="ECO:0000259" key="2">
    <source>
        <dbReference type="SMART" id="SM00530"/>
    </source>
</evidence>
<dbReference type="Pfam" id="PF13560">
    <property type="entry name" value="HTH_31"/>
    <property type="match status" value="1"/>
</dbReference>
<evidence type="ECO:0000256" key="1">
    <source>
        <dbReference type="SAM" id="MobiDB-lite"/>
    </source>
</evidence>
<reference evidence="4 6" key="1">
    <citation type="submission" date="2018-04" db="EMBL/GenBank/DDBJ databases">
        <title>Complete genome sequences of Streptomyces griseoviridis K61 and characterization of antagonistic properties of biological control agents.</title>
        <authorList>
            <person name="Mariita R.M."/>
            <person name="Sello J.K."/>
        </authorList>
    </citation>
    <scope>NUCLEOTIDE SEQUENCE [LARGE SCALE GENOMIC DNA]</scope>
    <source>
        <strain evidence="4 6">K61</strain>
    </source>
</reference>
<accession>A0A3S9Z8X5</accession>
<dbReference type="Pfam" id="PF10901">
    <property type="entry name" value="DUF2690"/>
    <property type="match status" value="1"/>
</dbReference>
<organism evidence="3 5">
    <name type="scientific">Streptomyces griseoviridis</name>
    <dbReference type="NCBI Taxonomy" id="45398"/>
    <lineage>
        <taxon>Bacteria</taxon>
        <taxon>Bacillati</taxon>
        <taxon>Actinomycetota</taxon>
        <taxon>Actinomycetes</taxon>
        <taxon>Kitasatosporales</taxon>
        <taxon>Streptomycetaceae</taxon>
        <taxon>Streptomyces</taxon>
    </lineage>
</organism>
<feature type="region of interest" description="Disordered" evidence="1">
    <location>
        <begin position="98"/>
        <end position="157"/>
    </location>
</feature>
<dbReference type="KEGG" id="sgd:ELQ87_07785"/>